<reference evidence="4" key="1">
    <citation type="journal article" date="2019" name="Int. J. Syst. Evol. Microbiol.">
        <title>The Global Catalogue of Microorganisms (GCM) 10K type strain sequencing project: providing services to taxonomists for standard genome sequencing and annotation.</title>
        <authorList>
            <consortium name="The Broad Institute Genomics Platform"/>
            <consortium name="The Broad Institute Genome Sequencing Center for Infectious Disease"/>
            <person name="Wu L."/>
            <person name="Ma J."/>
        </authorList>
    </citation>
    <scope>NUCLEOTIDE SEQUENCE [LARGE SCALE GENOMIC DNA]</scope>
    <source>
        <strain evidence="4">CCUG 53762</strain>
    </source>
</reference>
<accession>A0ABW4IB37</accession>
<dbReference type="Proteomes" id="UP001597118">
    <property type="component" value="Unassembled WGS sequence"/>
</dbReference>
<dbReference type="CDD" id="cd10449">
    <property type="entry name" value="GIY-YIG_SLX1_like"/>
    <property type="match status" value="1"/>
</dbReference>
<feature type="domain" description="GIY-YIG" evidence="2">
    <location>
        <begin position="1"/>
        <end position="76"/>
    </location>
</feature>
<dbReference type="PROSITE" id="PS50164">
    <property type="entry name" value="GIY_YIG"/>
    <property type="match status" value="1"/>
</dbReference>
<dbReference type="Gene3D" id="3.40.1440.10">
    <property type="entry name" value="GIY-YIG endonuclease"/>
    <property type="match status" value="1"/>
</dbReference>
<evidence type="ECO:0000256" key="1">
    <source>
        <dbReference type="ARBA" id="ARBA00007435"/>
    </source>
</evidence>
<comment type="similarity">
    <text evidence="1">Belongs to the UPF0213 family.</text>
</comment>
<dbReference type="InterPro" id="IPR000305">
    <property type="entry name" value="GIY-YIG_endonuc"/>
</dbReference>
<proteinExistence type="inferred from homology"/>
<dbReference type="InterPro" id="IPR050190">
    <property type="entry name" value="UPF0213_domain"/>
</dbReference>
<dbReference type="RefSeq" id="WP_379661889.1">
    <property type="nucleotide sequence ID" value="NZ_JBHUDG010000005.1"/>
</dbReference>
<dbReference type="PANTHER" id="PTHR34477:SF5">
    <property type="entry name" value="BSL5627 PROTEIN"/>
    <property type="match status" value="1"/>
</dbReference>
<dbReference type="SUPFAM" id="SSF82771">
    <property type="entry name" value="GIY-YIG endonuclease"/>
    <property type="match status" value="1"/>
</dbReference>
<dbReference type="InterPro" id="IPR035901">
    <property type="entry name" value="GIY-YIG_endonuc_sf"/>
</dbReference>
<protein>
    <submittedName>
        <fullName evidence="3">GIY-YIG nuclease family protein</fullName>
    </submittedName>
</protein>
<evidence type="ECO:0000313" key="3">
    <source>
        <dbReference type="EMBL" id="MFD1629508.1"/>
    </source>
</evidence>
<dbReference type="Pfam" id="PF01541">
    <property type="entry name" value="GIY-YIG"/>
    <property type="match status" value="1"/>
</dbReference>
<dbReference type="EMBL" id="JBHUDG010000005">
    <property type="protein sequence ID" value="MFD1629508.1"/>
    <property type="molecule type" value="Genomic_DNA"/>
</dbReference>
<keyword evidence="4" id="KW-1185">Reference proteome</keyword>
<organism evidence="3 4">
    <name type="scientific">Pseudopedobacter beijingensis</name>
    <dbReference type="NCBI Taxonomy" id="1207056"/>
    <lineage>
        <taxon>Bacteria</taxon>
        <taxon>Pseudomonadati</taxon>
        <taxon>Bacteroidota</taxon>
        <taxon>Sphingobacteriia</taxon>
        <taxon>Sphingobacteriales</taxon>
        <taxon>Sphingobacteriaceae</taxon>
        <taxon>Pseudopedobacter</taxon>
    </lineage>
</organism>
<name>A0ABW4IB37_9SPHI</name>
<dbReference type="PANTHER" id="PTHR34477">
    <property type="entry name" value="UPF0213 PROTEIN YHBQ"/>
    <property type="match status" value="1"/>
</dbReference>
<evidence type="ECO:0000259" key="2">
    <source>
        <dbReference type="PROSITE" id="PS50164"/>
    </source>
</evidence>
<evidence type="ECO:0000313" key="4">
    <source>
        <dbReference type="Proteomes" id="UP001597118"/>
    </source>
</evidence>
<comment type="caution">
    <text evidence="3">The sequence shown here is derived from an EMBL/GenBank/DDBJ whole genome shotgun (WGS) entry which is preliminary data.</text>
</comment>
<gene>
    <name evidence="3" type="ORF">ACFSAH_06430</name>
</gene>
<sequence>MFTVYVLYSLTATRYYIGVTSDVAGRLRRHNSSHKGFTGKASDWQLVYTEIYEEKSEAMKRERELKSWKSRSCLEALISSAGS</sequence>